<dbReference type="Proteomes" id="UP001314261">
    <property type="component" value="Unassembled WGS sequence"/>
</dbReference>
<gene>
    <name evidence="2" type="ORF">R54839_PPFHFPJH_00078</name>
</gene>
<accession>A0ABN9YHH3</accession>
<sequence length="114" mass="13126">MVWYFWAGLWLAVLLLLMIWRFLYRAFPWLSFVDLATLPTWLALYFVEGAAFNRSDILAVIVVYLVIGGFWAFLLLGKNGLTVTGFLHQFWRISGLVAMLLLLITVFASLILVH</sequence>
<evidence type="ECO:0000256" key="1">
    <source>
        <dbReference type="SAM" id="Phobius"/>
    </source>
</evidence>
<evidence type="ECO:0000313" key="3">
    <source>
        <dbReference type="Proteomes" id="UP001314261"/>
    </source>
</evidence>
<protein>
    <recommendedName>
        <fullName evidence="4">DUF3397 domain-containing protein</fullName>
    </recommendedName>
</protein>
<dbReference type="EMBL" id="CAUZLR010000001">
    <property type="protein sequence ID" value="CAK1223587.1"/>
    <property type="molecule type" value="Genomic_DNA"/>
</dbReference>
<keyword evidence="1" id="KW-1133">Transmembrane helix</keyword>
<feature type="transmembrane region" description="Helical" evidence="1">
    <location>
        <begin position="5"/>
        <end position="23"/>
    </location>
</feature>
<keyword evidence="1" id="KW-0472">Membrane</keyword>
<dbReference type="RefSeq" id="WP_187753200.1">
    <property type="nucleotide sequence ID" value="NZ_CAUZLK010000001.1"/>
</dbReference>
<comment type="caution">
    <text evidence="2">The sequence shown here is derived from an EMBL/GenBank/DDBJ whole genome shotgun (WGS) entry which is preliminary data.</text>
</comment>
<evidence type="ECO:0000313" key="2">
    <source>
        <dbReference type="EMBL" id="CAK1223587.1"/>
    </source>
</evidence>
<organism evidence="2 3">
    <name type="scientific">Fructobacillus fructosus</name>
    <dbReference type="NCBI Taxonomy" id="1631"/>
    <lineage>
        <taxon>Bacteria</taxon>
        <taxon>Bacillati</taxon>
        <taxon>Bacillota</taxon>
        <taxon>Bacilli</taxon>
        <taxon>Lactobacillales</taxon>
        <taxon>Lactobacillaceae</taxon>
        <taxon>Fructobacillus</taxon>
    </lineage>
</organism>
<feature type="transmembrane region" description="Helical" evidence="1">
    <location>
        <begin position="89"/>
        <end position="113"/>
    </location>
</feature>
<proteinExistence type="predicted"/>
<evidence type="ECO:0008006" key="4">
    <source>
        <dbReference type="Google" id="ProtNLM"/>
    </source>
</evidence>
<name>A0ABN9YHH3_9LACO</name>
<feature type="transmembrane region" description="Helical" evidence="1">
    <location>
        <begin position="58"/>
        <end position="77"/>
    </location>
</feature>
<keyword evidence="3" id="KW-1185">Reference proteome</keyword>
<reference evidence="2 3" key="1">
    <citation type="submission" date="2023-10" db="EMBL/GenBank/DDBJ databases">
        <authorList>
            <person name="Botero Cardona J."/>
        </authorList>
    </citation>
    <scope>NUCLEOTIDE SEQUENCE [LARGE SCALE GENOMIC DNA]</scope>
    <source>
        <strain evidence="2 3">R-54839</strain>
    </source>
</reference>
<feature type="transmembrane region" description="Helical" evidence="1">
    <location>
        <begin position="29"/>
        <end position="46"/>
    </location>
</feature>
<keyword evidence="1" id="KW-0812">Transmembrane</keyword>